<dbReference type="KEGG" id="nsr:NS506_04449"/>
<evidence type="ECO:0000313" key="3">
    <source>
        <dbReference type="Proteomes" id="UP000037179"/>
    </source>
</evidence>
<keyword evidence="3" id="KW-1185">Reference proteome</keyword>
<evidence type="ECO:0000313" key="2">
    <source>
        <dbReference type="EMBL" id="GAP33014.1"/>
    </source>
</evidence>
<dbReference type="EMBL" id="BBYQ01000200">
    <property type="protein sequence ID" value="GAP33014.1"/>
    <property type="molecule type" value="Genomic_DNA"/>
</dbReference>
<proteinExistence type="predicted"/>
<evidence type="ECO:0000313" key="4">
    <source>
        <dbReference type="Proteomes" id="UP000180166"/>
    </source>
</evidence>
<dbReference type="Proteomes" id="UP000037179">
    <property type="component" value="Unassembled WGS sequence"/>
</dbReference>
<name>A0ABC9Z5C0_9NOCA</name>
<sequence>MVWEIARPLRMLGGVDMAGFRIHGVEAELVRAIPHPAVTVIVEFGERSFDIRERGGRSHRGSLVRGLAGGASEARVEAAECVQVRLSPLVAPALLGLPLAELGGAVVGLDELWGPDAERAA</sequence>
<reference evidence="2 3" key="2">
    <citation type="journal article" date="2016" name="Genome Announc.">
        <title>Draft Genome Sequence of Erythromycin- and Oxytetracycline-Sensitive Nocardia seriolae Strain U-1 (NBRC 110359).</title>
        <authorList>
            <person name="Imajoh M."/>
            <person name="Sukeda M."/>
            <person name="Shimizu M."/>
            <person name="Yamane J."/>
            <person name="Ohnishi K."/>
            <person name="Oshima S."/>
        </authorList>
    </citation>
    <scope>NUCLEOTIDE SEQUENCE [LARGE SCALE GENOMIC DNA]</scope>
    <source>
        <strain evidence="2 3">U-1</strain>
    </source>
</reference>
<evidence type="ECO:0000313" key="1">
    <source>
        <dbReference type="EMBL" id="APA98497.1"/>
    </source>
</evidence>
<dbReference type="EMBL" id="CP017839">
    <property type="protein sequence ID" value="APA98497.1"/>
    <property type="molecule type" value="Genomic_DNA"/>
</dbReference>
<dbReference type="Proteomes" id="UP000180166">
    <property type="component" value="Chromosome"/>
</dbReference>
<protein>
    <submittedName>
        <fullName evidence="2">AraC family transcriptional regulator</fullName>
    </submittedName>
</protein>
<reference evidence="1 4" key="3">
    <citation type="submission" date="2016-10" db="EMBL/GenBank/DDBJ databases">
        <title>Genome sequence of Nocardia seriolae strain EM150506, isolated from Anguila japonica.</title>
        <authorList>
            <person name="Han H.-J."/>
        </authorList>
    </citation>
    <scope>NUCLEOTIDE SEQUENCE [LARGE SCALE GENOMIC DNA]</scope>
    <source>
        <strain evidence="1 4">EM150506</strain>
    </source>
</reference>
<dbReference type="RefSeq" id="WP_228102807.1">
    <property type="nucleotide sequence ID" value="NZ_AP017900.1"/>
</dbReference>
<gene>
    <name evidence="1" type="ORF">NS506_04449</name>
    <name evidence="2" type="ORF">NSK11_contig00200-0006</name>
</gene>
<organism evidence="2 3">
    <name type="scientific">Nocardia seriolae</name>
    <dbReference type="NCBI Taxonomy" id="37332"/>
    <lineage>
        <taxon>Bacteria</taxon>
        <taxon>Bacillati</taxon>
        <taxon>Actinomycetota</taxon>
        <taxon>Actinomycetes</taxon>
        <taxon>Mycobacteriales</taxon>
        <taxon>Nocardiaceae</taxon>
        <taxon>Nocardia</taxon>
    </lineage>
</organism>
<reference evidence="3" key="1">
    <citation type="submission" date="2015-07" db="EMBL/GenBank/DDBJ databases">
        <title>Nocardia seriolae U-1 whole genome shotgun sequence.</title>
        <authorList>
            <person name="Imajoh M."/>
            <person name="Fukumoto Y."/>
            <person name="Sukeda M."/>
            <person name="Yamane J."/>
            <person name="Yamasaki K."/>
            <person name="Shimizu M."/>
            <person name="Ohnishi K."/>
            <person name="Oshima S."/>
        </authorList>
    </citation>
    <scope>NUCLEOTIDE SEQUENCE [LARGE SCALE GENOMIC DNA]</scope>
    <source>
        <strain evidence="3">U-1</strain>
    </source>
</reference>
<accession>A0ABC9Z5C0</accession>
<dbReference type="AlphaFoldDB" id="A0ABC9Z5C0"/>